<evidence type="ECO:0000256" key="4">
    <source>
        <dbReference type="ARBA" id="ARBA00048267"/>
    </source>
</evidence>
<name>A0ABU5ZKV5_9BACL</name>
<evidence type="ECO:0000313" key="11">
    <source>
        <dbReference type="Proteomes" id="UP001310386"/>
    </source>
</evidence>
<dbReference type="SMART" id="SM00448">
    <property type="entry name" value="REC"/>
    <property type="match status" value="1"/>
</dbReference>
<organism evidence="10 11">
    <name type="scientific">Ferviditalea candida</name>
    <dbReference type="NCBI Taxonomy" id="3108399"/>
    <lineage>
        <taxon>Bacteria</taxon>
        <taxon>Bacillati</taxon>
        <taxon>Bacillota</taxon>
        <taxon>Bacilli</taxon>
        <taxon>Bacillales</taxon>
        <taxon>Paenibacillaceae</taxon>
        <taxon>Ferviditalea</taxon>
    </lineage>
</organism>
<keyword evidence="10" id="KW-0489">Methyltransferase</keyword>
<feature type="modified residue" description="4-aspartylphosphate" evidence="5 7">
    <location>
        <position position="57"/>
    </location>
</feature>
<keyword evidence="5 7" id="KW-0597">Phosphoprotein</keyword>
<dbReference type="GO" id="GO:0008168">
    <property type="term" value="F:methyltransferase activity"/>
    <property type="evidence" value="ECO:0007669"/>
    <property type="project" value="UniProtKB-KW"/>
</dbReference>
<keyword evidence="10" id="KW-0808">Transferase</keyword>
<evidence type="ECO:0000256" key="2">
    <source>
        <dbReference type="ARBA" id="ARBA00022500"/>
    </source>
</evidence>
<dbReference type="InterPro" id="IPR008248">
    <property type="entry name" value="CheB-like"/>
</dbReference>
<evidence type="ECO:0000259" key="9">
    <source>
        <dbReference type="PROSITE" id="PS50122"/>
    </source>
</evidence>
<evidence type="ECO:0000256" key="6">
    <source>
        <dbReference type="PROSITE-ProRule" id="PRU00050"/>
    </source>
</evidence>
<reference evidence="10" key="1">
    <citation type="submission" date="2023-12" db="EMBL/GenBank/DDBJ databases">
        <title>Fervidustalea candida gen. nov., sp. nov., a novel member of the family Paenibacillaceae isolated from a geothermal area.</title>
        <authorList>
            <person name="Li W.-J."/>
            <person name="Jiao J.-Y."/>
            <person name="Chen Y."/>
        </authorList>
    </citation>
    <scope>NUCLEOTIDE SEQUENCE</scope>
    <source>
        <strain evidence="10">SYSU GA230002</strain>
    </source>
</reference>
<comment type="similarity">
    <text evidence="5">Belongs to the CheB family.</text>
</comment>
<feature type="domain" description="Response regulatory" evidence="8">
    <location>
        <begin position="6"/>
        <end position="124"/>
    </location>
</feature>
<dbReference type="PIRSF" id="PIRSF000876">
    <property type="entry name" value="RR_chemtxs_CheB"/>
    <property type="match status" value="1"/>
</dbReference>
<dbReference type="PANTHER" id="PTHR42872:SF6">
    <property type="entry name" value="PROTEIN-GLUTAMATE METHYLESTERASE_PROTEIN-GLUTAMINE GLUTAMINASE"/>
    <property type="match status" value="1"/>
</dbReference>
<dbReference type="Pfam" id="PF01339">
    <property type="entry name" value="CheB_methylest"/>
    <property type="match status" value="1"/>
</dbReference>
<dbReference type="PROSITE" id="PS50122">
    <property type="entry name" value="CHEB"/>
    <property type="match status" value="1"/>
</dbReference>
<dbReference type="EC" id="3.1.1.61" evidence="5"/>
<dbReference type="GO" id="GO:0008984">
    <property type="term" value="F:protein-glutamate methylesterase activity"/>
    <property type="evidence" value="ECO:0007669"/>
    <property type="project" value="UniProtKB-EC"/>
</dbReference>
<comment type="caution">
    <text evidence="10">The sequence shown here is derived from an EMBL/GenBank/DDBJ whole genome shotgun (WGS) entry which is preliminary data.</text>
</comment>
<evidence type="ECO:0000256" key="7">
    <source>
        <dbReference type="PROSITE-ProRule" id="PRU00169"/>
    </source>
</evidence>
<dbReference type="InterPro" id="IPR011006">
    <property type="entry name" value="CheY-like_superfamily"/>
</dbReference>
<dbReference type="HAMAP" id="MF_00099">
    <property type="entry name" value="CheB_chemtxs"/>
    <property type="match status" value="1"/>
</dbReference>
<evidence type="ECO:0000256" key="5">
    <source>
        <dbReference type="HAMAP-Rule" id="MF_00099"/>
    </source>
</evidence>
<dbReference type="GO" id="GO:0032259">
    <property type="term" value="P:methylation"/>
    <property type="evidence" value="ECO:0007669"/>
    <property type="project" value="UniProtKB-KW"/>
</dbReference>
<dbReference type="Proteomes" id="UP001310386">
    <property type="component" value="Unassembled WGS sequence"/>
</dbReference>
<dbReference type="Gene3D" id="3.40.50.180">
    <property type="entry name" value="Methylesterase CheB, C-terminal domain"/>
    <property type="match status" value="1"/>
</dbReference>
<evidence type="ECO:0000256" key="1">
    <source>
        <dbReference type="ARBA" id="ARBA00022490"/>
    </source>
</evidence>
<comment type="function">
    <text evidence="5">Involved in chemotaxis. Part of a chemotaxis signal transduction system that modulates chemotaxis in response to various stimuli. Catalyzes the demethylation of specific methylglutamate residues introduced into the chemoreceptors (methyl-accepting chemotaxis proteins or MCP) by CheR. Also mediates the irreversible deamidation of specific glutamine residues to glutamic acid.</text>
</comment>
<keyword evidence="1 5" id="KW-0963">Cytoplasm</keyword>
<comment type="PTM">
    <text evidence="5">Phosphorylated by CheA. Phosphorylation of the N-terminal regulatory domain activates the methylesterase activity.</text>
</comment>
<evidence type="ECO:0000256" key="3">
    <source>
        <dbReference type="ARBA" id="ARBA00022801"/>
    </source>
</evidence>
<protein>
    <recommendedName>
        <fullName evidence="5">Protein-glutamate methylesterase/protein-glutamine glutaminase</fullName>
        <ecNumber evidence="5">3.1.1.61</ecNumber>
        <ecNumber evidence="5">3.5.1.44</ecNumber>
    </recommendedName>
</protein>
<dbReference type="SUPFAM" id="SSF52738">
    <property type="entry name" value="Methylesterase CheB, C-terminal domain"/>
    <property type="match status" value="1"/>
</dbReference>
<comment type="domain">
    <text evidence="5">Contains a C-terminal catalytic domain, and an N-terminal region which modulates catalytic activity.</text>
</comment>
<keyword evidence="2 5" id="KW-0145">Chemotaxis</keyword>
<feature type="active site" evidence="5 6">
    <location>
        <position position="207"/>
    </location>
</feature>
<keyword evidence="11" id="KW-1185">Reference proteome</keyword>
<feature type="active site" evidence="5 6">
    <location>
        <position position="180"/>
    </location>
</feature>
<dbReference type="PROSITE" id="PS50110">
    <property type="entry name" value="RESPONSE_REGULATORY"/>
    <property type="match status" value="1"/>
</dbReference>
<dbReference type="NCBIfam" id="NF001965">
    <property type="entry name" value="PRK00742.1"/>
    <property type="match status" value="1"/>
</dbReference>
<dbReference type="Gene3D" id="3.40.50.2300">
    <property type="match status" value="1"/>
</dbReference>
<keyword evidence="3 5" id="KW-0378">Hydrolase</keyword>
<sequence>MRDRIKVLIVDDSALMRKALKEIMITDKTIEVVGAARDGQDAIDKAGEMQPDVITMDINMPVMDGLTSMQHILNDHPKIPIIIISSLSTEGALTTFEALALGAFDYVAKPSGTVSSNIHVVGKEIIDKVKLAYKSANRNSLNGRIKARSAAAEKKTVASQRKSPAPGSNELSAVVVIGVSTGGPGTLMEVLPRLPSDLKAAVVVVQHMPASFTSSFARRMSEACAISFKEAEACDILANGRGYLAPGGYQLLVHRDGKLLRLSSSPETQFMPSVNVTMASVLERCGGERMVGVIMTGMGDDGADTMVKVREAGGITIAEDESTAIVFGMPQEAIKRGGAEIVAPSYKIAGEIVKAVNRIRSNRKI</sequence>
<dbReference type="InterPro" id="IPR035909">
    <property type="entry name" value="CheB_C"/>
</dbReference>
<dbReference type="PANTHER" id="PTHR42872">
    <property type="entry name" value="PROTEIN-GLUTAMATE METHYLESTERASE/PROTEIN-GLUTAMINE GLUTAMINASE"/>
    <property type="match status" value="1"/>
</dbReference>
<dbReference type="CDD" id="cd16432">
    <property type="entry name" value="CheB_Rec"/>
    <property type="match status" value="1"/>
</dbReference>
<comment type="subcellular location">
    <subcellularLocation>
        <location evidence="5">Cytoplasm</location>
    </subcellularLocation>
</comment>
<proteinExistence type="inferred from homology"/>
<feature type="active site" evidence="5 6">
    <location>
        <position position="301"/>
    </location>
</feature>
<dbReference type="EMBL" id="JAYJLD010000023">
    <property type="protein sequence ID" value="MEB3102828.1"/>
    <property type="molecule type" value="Genomic_DNA"/>
</dbReference>
<feature type="domain" description="CheB-type methylesterase" evidence="9">
    <location>
        <begin position="164"/>
        <end position="359"/>
    </location>
</feature>
<dbReference type="Pfam" id="PF00072">
    <property type="entry name" value="Response_reg"/>
    <property type="match status" value="1"/>
</dbReference>
<dbReference type="RefSeq" id="WP_371754952.1">
    <property type="nucleotide sequence ID" value="NZ_JAYJLD010000023.1"/>
</dbReference>
<evidence type="ECO:0000313" key="10">
    <source>
        <dbReference type="EMBL" id="MEB3102828.1"/>
    </source>
</evidence>
<dbReference type="InterPro" id="IPR000673">
    <property type="entry name" value="Sig_transdc_resp-reg_Me-estase"/>
</dbReference>
<dbReference type="EC" id="3.5.1.44" evidence="5"/>
<comment type="catalytic activity">
    <reaction evidence="4 5">
        <text>[protein]-L-glutamate 5-O-methyl ester + H2O = L-glutamyl-[protein] + methanol + H(+)</text>
        <dbReference type="Rhea" id="RHEA:23236"/>
        <dbReference type="Rhea" id="RHEA-COMP:10208"/>
        <dbReference type="Rhea" id="RHEA-COMP:10311"/>
        <dbReference type="ChEBI" id="CHEBI:15377"/>
        <dbReference type="ChEBI" id="CHEBI:15378"/>
        <dbReference type="ChEBI" id="CHEBI:17790"/>
        <dbReference type="ChEBI" id="CHEBI:29973"/>
        <dbReference type="ChEBI" id="CHEBI:82795"/>
        <dbReference type="EC" id="3.1.1.61"/>
    </reaction>
</comment>
<dbReference type="InterPro" id="IPR001789">
    <property type="entry name" value="Sig_transdc_resp-reg_receiver"/>
</dbReference>
<dbReference type="CDD" id="cd17541">
    <property type="entry name" value="REC_CheB-like"/>
    <property type="match status" value="1"/>
</dbReference>
<evidence type="ECO:0000259" key="8">
    <source>
        <dbReference type="PROSITE" id="PS50110"/>
    </source>
</evidence>
<comment type="catalytic activity">
    <reaction evidence="5">
        <text>L-glutaminyl-[protein] + H2O = L-glutamyl-[protein] + NH4(+)</text>
        <dbReference type="Rhea" id="RHEA:16441"/>
        <dbReference type="Rhea" id="RHEA-COMP:10207"/>
        <dbReference type="Rhea" id="RHEA-COMP:10208"/>
        <dbReference type="ChEBI" id="CHEBI:15377"/>
        <dbReference type="ChEBI" id="CHEBI:28938"/>
        <dbReference type="ChEBI" id="CHEBI:29973"/>
        <dbReference type="ChEBI" id="CHEBI:30011"/>
        <dbReference type="EC" id="3.5.1.44"/>
    </reaction>
</comment>
<gene>
    <name evidence="5 10" type="primary">cheB</name>
    <name evidence="10" type="ORF">VF724_14300</name>
</gene>
<dbReference type="SUPFAM" id="SSF52172">
    <property type="entry name" value="CheY-like"/>
    <property type="match status" value="1"/>
</dbReference>
<accession>A0ABU5ZKV5</accession>